<name>A0A6J7ERD2_9ZZZZ</name>
<dbReference type="CDD" id="cd04301">
    <property type="entry name" value="NAT_SF"/>
    <property type="match status" value="2"/>
</dbReference>
<evidence type="ECO:0000256" key="1">
    <source>
        <dbReference type="ARBA" id="ARBA00022679"/>
    </source>
</evidence>
<dbReference type="PROSITE" id="PS51186">
    <property type="entry name" value="GNAT"/>
    <property type="match status" value="2"/>
</dbReference>
<keyword evidence="2" id="KW-0012">Acyltransferase</keyword>
<dbReference type="Pfam" id="PF00583">
    <property type="entry name" value="Acetyltransf_1"/>
    <property type="match status" value="2"/>
</dbReference>
<evidence type="ECO:0000256" key="2">
    <source>
        <dbReference type="ARBA" id="ARBA00023315"/>
    </source>
</evidence>
<feature type="domain" description="N-acetyltransferase" evidence="3">
    <location>
        <begin position="4"/>
        <end position="159"/>
    </location>
</feature>
<dbReference type="PANTHER" id="PTHR43420">
    <property type="entry name" value="ACETYLTRANSFERASE"/>
    <property type="match status" value="1"/>
</dbReference>
<dbReference type="AlphaFoldDB" id="A0A6J7ERD2"/>
<protein>
    <submittedName>
        <fullName evidence="4">Unannotated protein</fullName>
    </submittedName>
</protein>
<sequence>MNVPLMRPLTPDDMVALCGLINLANAHDGLRISKDVDEVREDIGPPTLELGDDTLGAFIGGDLVGAVWVHYLPAEVVNERCYVFGAVHPGHRRLGIGRQLMAWGVSRADALLATGTNELPKYVCSSATEGADDARRLFARFGLEPVRYFDDLVMPLTDIAPAPVIPGIDIVAWPVERSAEIHAVKNTAFASHWGSTPTNDETWEQIAGGFGSRPDLSFVALDADGHIVALLLSYRYEADDEVLGSSQGYIDKIATLPEWREHGIARALILTALHRFREEGLTQAALDVDSDSPTGANRLYTSIGFTPRSRSITFRTSAR</sequence>
<evidence type="ECO:0000313" key="4">
    <source>
        <dbReference type="EMBL" id="CAB4883824.1"/>
    </source>
</evidence>
<keyword evidence="1" id="KW-0808">Transferase</keyword>
<dbReference type="EMBL" id="CAFBLP010000047">
    <property type="protein sequence ID" value="CAB4883824.1"/>
    <property type="molecule type" value="Genomic_DNA"/>
</dbReference>
<dbReference type="GO" id="GO:0016747">
    <property type="term" value="F:acyltransferase activity, transferring groups other than amino-acyl groups"/>
    <property type="evidence" value="ECO:0007669"/>
    <property type="project" value="InterPro"/>
</dbReference>
<reference evidence="4" key="1">
    <citation type="submission" date="2020-05" db="EMBL/GenBank/DDBJ databases">
        <authorList>
            <person name="Chiriac C."/>
            <person name="Salcher M."/>
            <person name="Ghai R."/>
            <person name="Kavagutti S V."/>
        </authorList>
    </citation>
    <scope>NUCLEOTIDE SEQUENCE</scope>
</reference>
<dbReference type="PANTHER" id="PTHR43420:SF44">
    <property type="entry name" value="ACETYLTRANSFERASE YPEA"/>
    <property type="match status" value="1"/>
</dbReference>
<evidence type="ECO:0000259" key="3">
    <source>
        <dbReference type="PROSITE" id="PS51186"/>
    </source>
</evidence>
<proteinExistence type="predicted"/>
<dbReference type="InterPro" id="IPR050680">
    <property type="entry name" value="YpeA/RimI_acetyltransf"/>
</dbReference>
<gene>
    <name evidence="4" type="ORF">UFOPK3376_01848</name>
</gene>
<feature type="domain" description="N-acetyltransferase" evidence="3">
    <location>
        <begin position="168"/>
        <end position="319"/>
    </location>
</feature>
<dbReference type="Gene3D" id="3.40.630.30">
    <property type="match status" value="1"/>
</dbReference>
<dbReference type="SUPFAM" id="SSF55729">
    <property type="entry name" value="Acyl-CoA N-acyltransferases (Nat)"/>
    <property type="match status" value="2"/>
</dbReference>
<dbReference type="InterPro" id="IPR000182">
    <property type="entry name" value="GNAT_dom"/>
</dbReference>
<dbReference type="InterPro" id="IPR016181">
    <property type="entry name" value="Acyl_CoA_acyltransferase"/>
</dbReference>
<organism evidence="4">
    <name type="scientific">freshwater metagenome</name>
    <dbReference type="NCBI Taxonomy" id="449393"/>
    <lineage>
        <taxon>unclassified sequences</taxon>
        <taxon>metagenomes</taxon>
        <taxon>ecological metagenomes</taxon>
    </lineage>
</organism>
<accession>A0A6J7ERD2</accession>